<dbReference type="GO" id="GO:0016491">
    <property type="term" value="F:oxidoreductase activity"/>
    <property type="evidence" value="ECO:0007669"/>
    <property type="project" value="UniProtKB-KW"/>
</dbReference>
<dbReference type="Gene3D" id="3.30.9.10">
    <property type="entry name" value="D-Amino Acid Oxidase, subunit A, domain 2"/>
    <property type="match status" value="1"/>
</dbReference>
<dbReference type="GO" id="GO:0005737">
    <property type="term" value="C:cytoplasm"/>
    <property type="evidence" value="ECO:0007669"/>
    <property type="project" value="TreeGrafter"/>
</dbReference>
<dbReference type="Proteomes" id="UP000312512">
    <property type="component" value="Unassembled WGS sequence"/>
</dbReference>
<dbReference type="SUPFAM" id="SSF51905">
    <property type="entry name" value="FAD/NAD(P)-binding domain"/>
    <property type="match status" value="1"/>
</dbReference>
<protein>
    <submittedName>
        <fullName evidence="6">FAD-dependent oxidoreductase</fullName>
    </submittedName>
</protein>
<evidence type="ECO:0000313" key="7">
    <source>
        <dbReference type="Proteomes" id="UP000312512"/>
    </source>
</evidence>
<keyword evidence="3" id="KW-0285">Flavoprotein</keyword>
<dbReference type="PANTHER" id="PTHR13847">
    <property type="entry name" value="SARCOSINE DEHYDROGENASE-RELATED"/>
    <property type="match status" value="1"/>
</dbReference>
<dbReference type="Pfam" id="PF01266">
    <property type="entry name" value="DAO"/>
    <property type="match status" value="1"/>
</dbReference>
<feature type="domain" description="FAD dependent oxidoreductase" evidence="5">
    <location>
        <begin position="5"/>
        <end position="356"/>
    </location>
</feature>
<dbReference type="SUPFAM" id="SSF54373">
    <property type="entry name" value="FAD-linked reductases, C-terminal domain"/>
    <property type="match status" value="1"/>
</dbReference>
<proteinExistence type="inferred from homology"/>
<dbReference type="InterPro" id="IPR006076">
    <property type="entry name" value="FAD-dep_OxRdtase"/>
</dbReference>
<reference evidence="6 7" key="1">
    <citation type="submission" date="2019-10" db="EMBL/GenBank/DDBJ databases">
        <title>Nonomuraea sp. nov., isolated from Phyllanthus amarus.</title>
        <authorList>
            <person name="Klykleung N."/>
            <person name="Tanasupawat S."/>
        </authorList>
    </citation>
    <scope>NUCLEOTIDE SEQUENCE [LARGE SCALE GENOMIC DNA]</scope>
    <source>
        <strain evidence="6 7">PA1-10</strain>
    </source>
</reference>
<sequence length="372" mass="38652">MSQHRVIVIGSGIAGAGAAFALARRGAAVTIVDSARVGQATAASAGIISPWASTVEGPFYDLYAAGAAYYPELIELLGEAGITRTDYRRTGALLVSTDETRLGEALSRVETRARTAGPIVGSVERIGNAEVRELFPVLSPELEGVFVSGGGRVDGRTLRDALLAAAHHHGAVTLAAEARLRGRLTGGDAAAVVVEADGETLEADEVVVAAGAWANHVLEPLGLRLPVEPQRGQITHLRLEGVDTSRWPSVHPLSHHYMVAFDDSRVAVGATRETGSGFDPRVTARGQWEVLSDALRIAPGLADATLIETRVGLRPLPEGNLPVVGRMPTVSGLSVIAGFGAAGLTMAPFTGNALARILLESGQAPELAPFAP</sequence>
<dbReference type="PANTHER" id="PTHR13847:SF286">
    <property type="entry name" value="D-AMINO ACID DEHYDROGENASE"/>
    <property type="match status" value="1"/>
</dbReference>
<dbReference type="RefSeq" id="WP_139633240.1">
    <property type="nucleotide sequence ID" value="NZ_VDLX02000010.1"/>
</dbReference>
<evidence type="ECO:0000313" key="6">
    <source>
        <dbReference type="EMBL" id="KAB8192169.1"/>
    </source>
</evidence>
<comment type="similarity">
    <text evidence="2">Belongs to the DadA oxidoreductase family.</text>
</comment>
<dbReference type="OrthoDB" id="9806257at2"/>
<comment type="cofactor">
    <cofactor evidence="1">
        <name>FAD</name>
        <dbReference type="ChEBI" id="CHEBI:57692"/>
    </cofactor>
</comment>
<gene>
    <name evidence="6" type="ORF">FH608_026070</name>
</gene>
<evidence type="ECO:0000256" key="2">
    <source>
        <dbReference type="ARBA" id="ARBA00009410"/>
    </source>
</evidence>
<dbReference type="EMBL" id="VDLX02000010">
    <property type="protein sequence ID" value="KAB8192169.1"/>
    <property type="molecule type" value="Genomic_DNA"/>
</dbReference>
<dbReference type="InterPro" id="IPR036188">
    <property type="entry name" value="FAD/NAD-bd_sf"/>
</dbReference>
<evidence type="ECO:0000256" key="4">
    <source>
        <dbReference type="ARBA" id="ARBA00023002"/>
    </source>
</evidence>
<evidence type="ECO:0000259" key="5">
    <source>
        <dbReference type="Pfam" id="PF01266"/>
    </source>
</evidence>
<accession>A0A5C4W6G1</accession>
<comment type="caution">
    <text evidence="6">The sequence shown here is derived from an EMBL/GenBank/DDBJ whole genome shotgun (WGS) entry which is preliminary data.</text>
</comment>
<name>A0A5C4W6G1_9ACTN</name>
<keyword evidence="7" id="KW-1185">Reference proteome</keyword>
<evidence type="ECO:0000256" key="3">
    <source>
        <dbReference type="ARBA" id="ARBA00022630"/>
    </source>
</evidence>
<keyword evidence="4" id="KW-0560">Oxidoreductase</keyword>
<organism evidence="6 7">
    <name type="scientific">Nonomuraea phyllanthi</name>
    <dbReference type="NCBI Taxonomy" id="2219224"/>
    <lineage>
        <taxon>Bacteria</taxon>
        <taxon>Bacillati</taxon>
        <taxon>Actinomycetota</taxon>
        <taxon>Actinomycetes</taxon>
        <taxon>Streptosporangiales</taxon>
        <taxon>Streptosporangiaceae</taxon>
        <taxon>Nonomuraea</taxon>
    </lineage>
</organism>
<dbReference type="AlphaFoldDB" id="A0A5C4W6G1"/>
<dbReference type="Gene3D" id="3.50.50.60">
    <property type="entry name" value="FAD/NAD(P)-binding domain"/>
    <property type="match status" value="1"/>
</dbReference>
<evidence type="ECO:0000256" key="1">
    <source>
        <dbReference type="ARBA" id="ARBA00001974"/>
    </source>
</evidence>